<organism evidence="6 7">
    <name type="scientific">Spirochaeta africana (strain ATCC 700263 / DSM 8902 / Z-7692)</name>
    <dbReference type="NCBI Taxonomy" id="889378"/>
    <lineage>
        <taxon>Bacteria</taxon>
        <taxon>Pseudomonadati</taxon>
        <taxon>Spirochaetota</taxon>
        <taxon>Spirochaetia</taxon>
        <taxon>Spirochaetales</taxon>
        <taxon>Spirochaetaceae</taxon>
        <taxon>Spirochaeta</taxon>
    </lineage>
</organism>
<dbReference type="OrthoDB" id="9770103at2"/>
<dbReference type="InterPro" id="IPR036138">
    <property type="entry name" value="PBP_dimer_sf"/>
</dbReference>
<dbReference type="Proteomes" id="UP000007383">
    <property type="component" value="Chromosome"/>
</dbReference>
<feature type="transmembrane region" description="Helical" evidence="4">
    <location>
        <begin position="17"/>
        <end position="36"/>
    </location>
</feature>
<dbReference type="InterPro" id="IPR005311">
    <property type="entry name" value="PBP_dimer"/>
</dbReference>
<keyword evidence="2" id="KW-0378">Hydrolase</keyword>
<evidence type="ECO:0000256" key="1">
    <source>
        <dbReference type="ARBA" id="ARBA00004370"/>
    </source>
</evidence>
<dbReference type="Pfam" id="PF03717">
    <property type="entry name" value="PBP_dimer"/>
    <property type="match status" value="1"/>
</dbReference>
<keyword evidence="4" id="KW-1133">Transmembrane helix</keyword>
<dbReference type="SUPFAM" id="SSF54184">
    <property type="entry name" value="Penicillin-binding protein 2x (pbp-2x), c-terminal domain"/>
    <property type="match status" value="1"/>
</dbReference>
<protein>
    <submittedName>
        <fullName evidence="6">Cell division protein FtsI/penicillin-binding protein 2</fullName>
    </submittedName>
</protein>
<evidence type="ECO:0000259" key="5">
    <source>
        <dbReference type="PROSITE" id="PS51178"/>
    </source>
</evidence>
<dbReference type="InterPro" id="IPR005543">
    <property type="entry name" value="PASTA_dom"/>
</dbReference>
<keyword evidence="2" id="KW-0121">Carboxypeptidase</keyword>
<accession>H9UH78</accession>
<sequence length="630" mass="69377">MADNSPEYMHKLTTRRLHILFGATLVIALVIALQFFQLMVIEHTPTAGSSGPAQRVERGPILDRHGNILALQTRLDTVTAWAPGIRTPAQTARTLAEILDLDEELLLQRFQHEPGFLFVKRTITPTQSRQIRELQESGQLEGIHLQEDFGRSYPEGPLAAHVLGYVGIDNQGLDGIEYRFDSQLSAPSGSQQGDAFGNQIILTIDSRIQAFTDQLARDVREEREADAVLLLVMDAYTGEILAYTASPGYDPNQFAGFTSEQRRNLPISYLYEPGSVFKIFSMAAFLHLGVVDQNEFFDAGSAYERRSNGETLFRISDLGSYGRLRPADIIRLSSNVGAAYASDRVSNEQLYHMMRQFGFGEHTGIDLNGEQRGILRPPESWSARTKPTISIGQEVAVSAMQLLTAGTVFANDGVLLKPQIVRRIVSPEGKTLQSFEREPVRQVLSPGAANSMLEMMVGATRDSGTAWRARVDGIDIAAKTGTAQMLDPTTGGYSDTAFIPSTLAIFPAHAPRIIAYTALINPQGGEHLGGRIAAPIIRELAEFLVPYLGIPRADEQIYREAAGVRIEQQHLPDLTDTVPDFRGLARRTLMPLYENPDIEVVIRGSGWVARQTPAPGTPLSTDTRIILELE</sequence>
<evidence type="ECO:0000256" key="4">
    <source>
        <dbReference type="SAM" id="Phobius"/>
    </source>
</evidence>
<dbReference type="SUPFAM" id="SSF56519">
    <property type="entry name" value="Penicillin binding protein dimerisation domain"/>
    <property type="match status" value="1"/>
</dbReference>
<dbReference type="GO" id="GO:0008658">
    <property type="term" value="F:penicillin binding"/>
    <property type="evidence" value="ECO:0007669"/>
    <property type="project" value="InterPro"/>
</dbReference>
<dbReference type="GO" id="GO:0051301">
    <property type="term" value="P:cell division"/>
    <property type="evidence" value="ECO:0007669"/>
    <property type="project" value="UniProtKB-KW"/>
</dbReference>
<dbReference type="KEGG" id="sfc:Spiaf_0777"/>
<dbReference type="PROSITE" id="PS51178">
    <property type="entry name" value="PASTA"/>
    <property type="match status" value="1"/>
</dbReference>
<reference evidence="7" key="1">
    <citation type="journal article" date="2013" name="Stand. Genomic Sci.">
        <title>Complete genome sequence of the halophilic bacterium Spirochaeta africana type strain (Z-7692(T)) from the alkaline Lake Magadi in the East African Rift.</title>
        <authorList>
            <person name="Liolos K."/>
            <person name="Abt B."/>
            <person name="Scheuner C."/>
            <person name="Teshima H."/>
            <person name="Held B."/>
            <person name="Lapidus A."/>
            <person name="Nolan M."/>
            <person name="Lucas S."/>
            <person name="Deshpande S."/>
            <person name="Cheng J.F."/>
            <person name="Tapia R."/>
            <person name="Goodwin L.A."/>
            <person name="Pitluck S."/>
            <person name="Pagani I."/>
            <person name="Ivanova N."/>
            <person name="Mavromatis K."/>
            <person name="Mikhailova N."/>
            <person name="Huntemann M."/>
            <person name="Pati A."/>
            <person name="Chen A."/>
            <person name="Palaniappan K."/>
            <person name="Land M."/>
            <person name="Rohde M."/>
            <person name="Tindall B.J."/>
            <person name="Detter J.C."/>
            <person name="Goker M."/>
            <person name="Bristow J."/>
            <person name="Eisen J.A."/>
            <person name="Markowitz V."/>
            <person name="Hugenholtz P."/>
            <person name="Woyke T."/>
            <person name="Klenk H.P."/>
            <person name="Kyrpides N.C."/>
        </authorList>
    </citation>
    <scope>NUCLEOTIDE SEQUENCE</scope>
    <source>
        <strain evidence="7">ATCC 700263 / DSM 8902 / Z-7692</strain>
    </source>
</reference>
<dbReference type="EMBL" id="CP003282">
    <property type="protein sequence ID" value="AFG36871.1"/>
    <property type="molecule type" value="Genomic_DNA"/>
</dbReference>
<dbReference type="Gene3D" id="3.40.710.10">
    <property type="entry name" value="DD-peptidase/beta-lactamase superfamily"/>
    <property type="match status" value="1"/>
</dbReference>
<dbReference type="CDD" id="cd06575">
    <property type="entry name" value="PASTA_Pbp2x-like_2"/>
    <property type="match status" value="1"/>
</dbReference>
<evidence type="ECO:0000256" key="2">
    <source>
        <dbReference type="ARBA" id="ARBA00022645"/>
    </source>
</evidence>
<dbReference type="Gene3D" id="3.90.1310.10">
    <property type="entry name" value="Penicillin-binding protein 2a (Domain 2)"/>
    <property type="match status" value="1"/>
</dbReference>
<dbReference type="Gene3D" id="3.30.450.330">
    <property type="match status" value="1"/>
</dbReference>
<keyword evidence="7" id="KW-1185">Reference proteome</keyword>
<dbReference type="PANTHER" id="PTHR30627:SF1">
    <property type="entry name" value="PEPTIDOGLYCAN D,D-TRANSPEPTIDASE FTSI"/>
    <property type="match status" value="1"/>
</dbReference>
<dbReference type="InterPro" id="IPR050515">
    <property type="entry name" value="Beta-lactam/transpept"/>
</dbReference>
<keyword evidence="6" id="KW-0131">Cell cycle</keyword>
<dbReference type="HOGENOM" id="CLU_009289_6_0_12"/>
<dbReference type="GO" id="GO:0005886">
    <property type="term" value="C:plasma membrane"/>
    <property type="evidence" value="ECO:0007669"/>
    <property type="project" value="TreeGrafter"/>
</dbReference>
<dbReference type="Pfam" id="PF00905">
    <property type="entry name" value="Transpeptidase"/>
    <property type="match status" value="1"/>
</dbReference>
<dbReference type="STRING" id="889378.Spiaf_0777"/>
<keyword evidence="2" id="KW-0645">Protease</keyword>
<keyword evidence="3 4" id="KW-0472">Membrane</keyword>
<dbReference type="AlphaFoldDB" id="H9UH78"/>
<keyword evidence="6" id="KW-0132">Cell division</keyword>
<gene>
    <name evidence="6" type="ordered locus">Spiaf_0777</name>
</gene>
<evidence type="ECO:0000313" key="6">
    <source>
        <dbReference type="EMBL" id="AFG36871.1"/>
    </source>
</evidence>
<dbReference type="PATRIC" id="fig|889378.3.peg.780"/>
<dbReference type="SUPFAM" id="SSF56601">
    <property type="entry name" value="beta-lactamase/transpeptidase-like"/>
    <property type="match status" value="1"/>
</dbReference>
<dbReference type="PANTHER" id="PTHR30627">
    <property type="entry name" value="PEPTIDOGLYCAN D,D-TRANSPEPTIDASE"/>
    <property type="match status" value="1"/>
</dbReference>
<evidence type="ECO:0000313" key="7">
    <source>
        <dbReference type="Proteomes" id="UP000007383"/>
    </source>
</evidence>
<feature type="domain" description="PASTA" evidence="5">
    <location>
        <begin position="576"/>
        <end position="630"/>
    </location>
</feature>
<keyword evidence="4" id="KW-0812">Transmembrane</keyword>
<comment type="subcellular location">
    <subcellularLocation>
        <location evidence="1">Membrane</location>
    </subcellularLocation>
</comment>
<dbReference type="InterPro" id="IPR012338">
    <property type="entry name" value="Beta-lactam/transpept-like"/>
</dbReference>
<dbReference type="InterPro" id="IPR001460">
    <property type="entry name" value="PCN-bd_Tpept"/>
</dbReference>
<dbReference type="GO" id="GO:0004180">
    <property type="term" value="F:carboxypeptidase activity"/>
    <property type="evidence" value="ECO:0007669"/>
    <property type="project" value="UniProtKB-KW"/>
</dbReference>
<evidence type="ECO:0000256" key="3">
    <source>
        <dbReference type="ARBA" id="ARBA00023136"/>
    </source>
</evidence>
<name>H9UH78_SPIAZ</name>
<dbReference type="GO" id="GO:0071555">
    <property type="term" value="P:cell wall organization"/>
    <property type="evidence" value="ECO:0007669"/>
    <property type="project" value="TreeGrafter"/>
</dbReference>
<dbReference type="eggNOG" id="COG0768">
    <property type="taxonomic scope" value="Bacteria"/>
</dbReference>
<proteinExistence type="predicted"/>